<dbReference type="InterPro" id="IPR052709">
    <property type="entry name" value="Transposase-MT_Hybrid"/>
</dbReference>
<proteinExistence type="predicted"/>
<protein>
    <submittedName>
        <fullName evidence="1">Uncharacterized protein</fullName>
    </submittedName>
</protein>
<dbReference type="PANTHER" id="PTHR46060">
    <property type="entry name" value="MARINER MOS1 TRANSPOSASE-LIKE PROTEIN"/>
    <property type="match status" value="1"/>
</dbReference>
<dbReference type="Proteomes" id="UP000887159">
    <property type="component" value="Unassembled WGS sequence"/>
</dbReference>
<reference evidence="1" key="1">
    <citation type="submission" date="2020-08" db="EMBL/GenBank/DDBJ databases">
        <title>Multicomponent nature underlies the extraordinary mechanical properties of spider dragline silk.</title>
        <authorList>
            <person name="Kono N."/>
            <person name="Nakamura H."/>
            <person name="Mori M."/>
            <person name="Yoshida Y."/>
            <person name="Ohtoshi R."/>
            <person name="Malay A.D."/>
            <person name="Moran D.A.P."/>
            <person name="Tomita M."/>
            <person name="Numata K."/>
            <person name="Arakawa K."/>
        </authorList>
    </citation>
    <scope>NUCLEOTIDE SEQUENCE</scope>
</reference>
<comment type="caution">
    <text evidence="1">The sequence shown here is derived from an EMBL/GenBank/DDBJ whole genome shotgun (WGS) entry which is preliminary data.</text>
</comment>
<keyword evidence="2" id="KW-1185">Reference proteome</keyword>
<dbReference type="PANTHER" id="PTHR46060:SF1">
    <property type="entry name" value="MARINER MOS1 TRANSPOSASE-LIKE PROTEIN"/>
    <property type="match status" value="1"/>
</dbReference>
<gene>
    <name evidence="1" type="ORF">TNCV_4845771</name>
</gene>
<evidence type="ECO:0000313" key="2">
    <source>
        <dbReference type="Proteomes" id="UP000887159"/>
    </source>
</evidence>
<dbReference type="EMBL" id="BMAU01021435">
    <property type="protein sequence ID" value="GFY36205.1"/>
    <property type="molecule type" value="Genomic_DNA"/>
</dbReference>
<name>A0A8X6WK31_TRICX</name>
<accession>A0A8X6WK31</accession>
<sequence>MSKATNTLDVCRFPTPLKASIRFFAVIRKNKLQITESVGISSATCQWILTKDLNMHRVYQHIVPRILNEDQKAIRMEMVGDLISPIDKDPSLLGKIITGNEKKCFYATLNPRQYRQWEKSLQSPRKG</sequence>
<evidence type="ECO:0000313" key="1">
    <source>
        <dbReference type="EMBL" id="GFY36205.1"/>
    </source>
</evidence>
<dbReference type="AlphaFoldDB" id="A0A8X6WK31"/>
<organism evidence="1 2">
    <name type="scientific">Trichonephila clavipes</name>
    <name type="common">Golden silk orbweaver</name>
    <name type="synonym">Nephila clavipes</name>
    <dbReference type="NCBI Taxonomy" id="2585209"/>
    <lineage>
        <taxon>Eukaryota</taxon>
        <taxon>Metazoa</taxon>
        <taxon>Ecdysozoa</taxon>
        <taxon>Arthropoda</taxon>
        <taxon>Chelicerata</taxon>
        <taxon>Arachnida</taxon>
        <taxon>Araneae</taxon>
        <taxon>Araneomorphae</taxon>
        <taxon>Entelegynae</taxon>
        <taxon>Araneoidea</taxon>
        <taxon>Nephilidae</taxon>
        <taxon>Trichonephila</taxon>
    </lineage>
</organism>